<keyword evidence="3" id="KW-1185">Reference proteome</keyword>
<dbReference type="EMBL" id="LSRX01000064">
    <property type="protein sequence ID" value="OLQ11151.1"/>
    <property type="molecule type" value="Genomic_DNA"/>
</dbReference>
<evidence type="ECO:0000256" key="1">
    <source>
        <dbReference type="SAM" id="SignalP"/>
    </source>
</evidence>
<proteinExistence type="predicted"/>
<dbReference type="Proteomes" id="UP000186817">
    <property type="component" value="Unassembled WGS sequence"/>
</dbReference>
<reference evidence="2 3" key="1">
    <citation type="submission" date="2016-02" db="EMBL/GenBank/DDBJ databases">
        <title>Genome analysis of coral dinoflagellate symbionts highlights evolutionary adaptations to a symbiotic lifestyle.</title>
        <authorList>
            <person name="Aranda M."/>
            <person name="Li Y."/>
            <person name="Liew Y.J."/>
            <person name="Baumgarten S."/>
            <person name="Simakov O."/>
            <person name="Wilson M."/>
            <person name="Piel J."/>
            <person name="Ashoor H."/>
            <person name="Bougouffa S."/>
            <person name="Bajic V.B."/>
            <person name="Ryu T."/>
            <person name="Ravasi T."/>
            <person name="Bayer T."/>
            <person name="Micklem G."/>
            <person name="Kim H."/>
            <person name="Bhak J."/>
            <person name="Lajeunesse T.C."/>
            <person name="Voolstra C.R."/>
        </authorList>
    </citation>
    <scope>NUCLEOTIDE SEQUENCE [LARGE SCALE GENOMIC DNA]</scope>
    <source>
        <strain evidence="2 3">CCMP2467</strain>
    </source>
</reference>
<protein>
    <recommendedName>
        <fullName evidence="4">Reverse transcriptase domain-containing protein</fullName>
    </recommendedName>
</protein>
<dbReference type="OMA" id="EANAWCL"/>
<gene>
    <name evidence="2" type="ORF">AK812_SmicGene5034</name>
</gene>
<name>A0A1Q9EUQ6_SYMMI</name>
<accession>A0A1Q9EUQ6</accession>
<dbReference type="OrthoDB" id="434970at2759"/>
<feature type="signal peptide" evidence="1">
    <location>
        <begin position="1"/>
        <end position="18"/>
    </location>
</feature>
<keyword evidence="1" id="KW-0732">Signal</keyword>
<organism evidence="2 3">
    <name type="scientific">Symbiodinium microadriaticum</name>
    <name type="common">Dinoflagellate</name>
    <name type="synonym">Zooxanthella microadriatica</name>
    <dbReference type="NCBI Taxonomy" id="2951"/>
    <lineage>
        <taxon>Eukaryota</taxon>
        <taxon>Sar</taxon>
        <taxon>Alveolata</taxon>
        <taxon>Dinophyceae</taxon>
        <taxon>Suessiales</taxon>
        <taxon>Symbiodiniaceae</taxon>
        <taxon>Symbiodinium</taxon>
    </lineage>
</organism>
<feature type="chain" id="PRO_5013362587" description="Reverse transcriptase domain-containing protein" evidence="1">
    <location>
        <begin position="19"/>
        <end position="577"/>
    </location>
</feature>
<comment type="caution">
    <text evidence="2">The sequence shown here is derived from an EMBL/GenBank/DDBJ whole genome shotgun (WGS) entry which is preliminary data.</text>
</comment>
<dbReference type="AlphaFoldDB" id="A0A1Q9EUQ6"/>
<evidence type="ECO:0000313" key="2">
    <source>
        <dbReference type="EMBL" id="OLQ11151.1"/>
    </source>
</evidence>
<evidence type="ECO:0008006" key="4">
    <source>
        <dbReference type="Google" id="ProtNLM"/>
    </source>
</evidence>
<sequence length="577" mass="64895">MSLQLVANLLLNAHVGLTTLAGVLGPVDIYAPCNPVLLATWCGTKDAVMDWPLLRRKWGSGQKGCGDEAHKRVVKSALYACLGTAKTDWNQQARAIKQKSVESYRAYTSDMHRCPGQALVPDDKLKKYMWLLPAKLYCQLVWYFALLAPTWFRCYLSVQEANAWCLWVLDSLLSVRMKAFVRFSRYKFILPYVYGTLKAKCFSDGARSCKKFGHSCIRKVVSCARWPCRTRWRFVHKALEMLAQEFLDGDEVWGLKDAACVVDRRLSVARVAAGHCKCQRCLQSKPKVVAFSADAGQFFETVPPSVAIHAARTLIRRAQAISGKDTVTVTRGKKKRHAFVGGSVFAFDPSSFRFLLVDLLLALTACMLLGLCCVGDACFRLRGLPIGGLLSKVAASLVLGLEEEAWAHNPALRSHFGYATTSSACRFEVACARYVDDVFWASGVYCKKCLLHALDLVYSVKFDLASAGDKVAWLDLVLNVACLKWEMLPKELVFPPPWGAVCGYLRMFLLGRFHRWNEVGLDDLAWFDAVAHVLKRLHEADWPPKTVRAALFQSRHVVSQRRQGYLLRVFRCLWLSR</sequence>
<evidence type="ECO:0000313" key="3">
    <source>
        <dbReference type="Proteomes" id="UP000186817"/>
    </source>
</evidence>